<dbReference type="InterPro" id="IPR000426">
    <property type="entry name" value="Proteasome_asu_N"/>
</dbReference>
<protein>
    <recommendedName>
        <fullName evidence="3">Proteasome subunit alpha</fullName>
    </recommendedName>
</protein>
<comment type="caution">
    <text evidence="5">The sequence shown here is derived from an EMBL/GenBank/DDBJ whole genome shotgun (WGS) entry which is preliminary data.</text>
</comment>
<evidence type="ECO:0000313" key="5">
    <source>
        <dbReference type="EMBL" id="MFD1645359.1"/>
    </source>
</evidence>
<keyword evidence="6" id="KW-1185">Reference proteome</keyword>
<dbReference type="SUPFAM" id="SSF56235">
    <property type="entry name" value="N-terminal nucleophile aminohydrolases (Ntn hydrolases)"/>
    <property type="match status" value="1"/>
</dbReference>
<name>A0ABD6DJD9_9EURY</name>
<reference evidence="5 6" key="1">
    <citation type="journal article" date="2019" name="Int. J. Syst. Evol. Microbiol.">
        <title>The Global Catalogue of Microorganisms (GCM) 10K type strain sequencing project: providing services to taxonomists for standard genome sequencing and annotation.</title>
        <authorList>
            <consortium name="The Broad Institute Genomics Platform"/>
            <consortium name="The Broad Institute Genome Sequencing Center for Infectious Disease"/>
            <person name="Wu L."/>
            <person name="Ma J."/>
        </authorList>
    </citation>
    <scope>NUCLEOTIDE SEQUENCE [LARGE SCALE GENOMIC DNA]</scope>
    <source>
        <strain evidence="5 6">CGMCC 1.10390</strain>
    </source>
</reference>
<keyword evidence="5" id="KW-0378">Hydrolase</keyword>
<dbReference type="InterPro" id="IPR023332">
    <property type="entry name" value="Proteasome_alpha-type"/>
</dbReference>
<gene>
    <name evidence="5" type="ORF">ACFSBL_06665</name>
</gene>
<dbReference type="GO" id="GO:0004175">
    <property type="term" value="F:endopeptidase activity"/>
    <property type="evidence" value="ECO:0007669"/>
    <property type="project" value="UniProtKB-ARBA"/>
</dbReference>
<comment type="similarity">
    <text evidence="2 3">Belongs to the peptidase T1A family.</text>
</comment>
<proteinExistence type="inferred from homology"/>
<dbReference type="Pfam" id="PF10584">
    <property type="entry name" value="Proteasome_A_N"/>
    <property type="match status" value="1"/>
</dbReference>
<dbReference type="InterPro" id="IPR029055">
    <property type="entry name" value="Ntn_hydrolases_N"/>
</dbReference>
<dbReference type="Pfam" id="PF00227">
    <property type="entry name" value="Proteasome"/>
    <property type="match status" value="1"/>
</dbReference>
<feature type="domain" description="Proteasome alpha-type subunits" evidence="4">
    <location>
        <begin position="10"/>
        <end position="32"/>
    </location>
</feature>
<dbReference type="InterPro" id="IPR050115">
    <property type="entry name" value="Proteasome_alpha"/>
</dbReference>
<dbReference type="Gene3D" id="3.60.20.10">
    <property type="entry name" value="Glutamine Phosphoribosylpyrophosphate, subunit 1, domain 1"/>
    <property type="match status" value="1"/>
</dbReference>
<dbReference type="Proteomes" id="UP001597034">
    <property type="component" value="Unassembled WGS sequence"/>
</dbReference>
<dbReference type="GO" id="GO:0005737">
    <property type="term" value="C:cytoplasm"/>
    <property type="evidence" value="ECO:0007669"/>
    <property type="project" value="UniProtKB-SubCell"/>
</dbReference>
<dbReference type="SMART" id="SM00948">
    <property type="entry name" value="Proteasome_A_N"/>
    <property type="match status" value="1"/>
</dbReference>
<keyword evidence="1 2" id="KW-0647">Proteasome</keyword>
<dbReference type="PROSITE" id="PS00388">
    <property type="entry name" value="PROTEASOME_ALPHA_1"/>
    <property type="match status" value="1"/>
</dbReference>
<evidence type="ECO:0000256" key="2">
    <source>
        <dbReference type="PROSITE-ProRule" id="PRU00808"/>
    </source>
</evidence>
<sequence>MQGGDDRRSYDRGTSIFSPDGRLYQVEYAREAVRKGSATVGVTTDESVVFASDTSTRSPLLERDSVEKIHDVDGHLGVASAGHVADARRLVDEARRFAQTERLRYGEAPGVETAAKAIADVVQESTQTGGMRPFGVALLVGGVVDGGPRLFETDPSGTPSAWRATAIGSGSDEIRDYLETEYADGLGTSDGVALALDALRTGTDGITPGEAAVATMDAEGFRTVDDDIVASHFDGAS</sequence>
<dbReference type="GO" id="GO:0019773">
    <property type="term" value="C:proteasome core complex, alpha-subunit complex"/>
    <property type="evidence" value="ECO:0007669"/>
    <property type="project" value="UniProtKB-UniRule"/>
</dbReference>
<organism evidence="5 6">
    <name type="scientific">Haloarchaeobius litoreus</name>
    <dbReference type="NCBI Taxonomy" id="755306"/>
    <lineage>
        <taxon>Archaea</taxon>
        <taxon>Methanobacteriati</taxon>
        <taxon>Methanobacteriota</taxon>
        <taxon>Stenosarchaea group</taxon>
        <taxon>Halobacteria</taxon>
        <taxon>Halobacteriales</taxon>
        <taxon>Halorubellaceae</taxon>
        <taxon>Haloarchaeobius</taxon>
    </lineage>
</organism>
<evidence type="ECO:0000256" key="1">
    <source>
        <dbReference type="ARBA" id="ARBA00022942"/>
    </source>
</evidence>
<comment type="subunit">
    <text evidence="3">The 20S proteasome core is composed of 14 alpha and 14 beta subunits that assemble into four stacked heptameric rings, resulting in a barrel-shaped structure. The two inner rings, each composed of seven catalytic beta subunits, are sandwiched by two outer rings, each composed of seven alpha subunits. The catalytic chamber with the active sites is on the inside of the barrel. Has a gated structure, the ends of the cylinder being occluded by the N-termini of the alpha-subunits. Is capped at one or both ends by the proteasome regulatory ATPase, PAN.</text>
</comment>
<dbReference type="InterPro" id="IPR001353">
    <property type="entry name" value="Proteasome_sua/b"/>
</dbReference>
<accession>A0ABD6DJD9</accession>
<evidence type="ECO:0000313" key="6">
    <source>
        <dbReference type="Proteomes" id="UP001597034"/>
    </source>
</evidence>
<dbReference type="PANTHER" id="PTHR11599">
    <property type="entry name" value="PROTEASOME SUBUNIT ALPHA/BETA"/>
    <property type="match status" value="1"/>
</dbReference>
<comment type="subcellular location">
    <subcellularLocation>
        <location evidence="3">Cytoplasm</location>
    </subcellularLocation>
</comment>
<evidence type="ECO:0000256" key="3">
    <source>
        <dbReference type="RuleBase" id="RU000552"/>
    </source>
</evidence>
<comment type="function">
    <text evidence="3">Component of the proteasome core, a large protease complex with broad specificity involved in protein degradation.</text>
</comment>
<dbReference type="PROSITE" id="PS51475">
    <property type="entry name" value="PROTEASOME_ALPHA_2"/>
    <property type="match status" value="1"/>
</dbReference>
<dbReference type="AlphaFoldDB" id="A0ABD6DJD9"/>
<dbReference type="NCBIfam" id="NF003075">
    <property type="entry name" value="PRK03996.1"/>
    <property type="match status" value="1"/>
</dbReference>
<dbReference type="EMBL" id="JBHUDO010000002">
    <property type="protein sequence ID" value="MFD1645359.1"/>
    <property type="molecule type" value="Genomic_DNA"/>
</dbReference>
<evidence type="ECO:0000259" key="4">
    <source>
        <dbReference type="PROSITE" id="PS00388"/>
    </source>
</evidence>
<dbReference type="RefSeq" id="WP_256399129.1">
    <property type="nucleotide sequence ID" value="NZ_JANHJR010000001.1"/>
</dbReference>